<dbReference type="InterPro" id="IPR023214">
    <property type="entry name" value="HAD_sf"/>
</dbReference>
<dbReference type="AlphaFoldDB" id="A8QDI0"/>
<dbReference type="GeneID" id="5852962"/>
<comment type="caution">
    <text evidence="1">The sequence shown here is derived from an EMBL/GenBank/DDBJ whole genome shotgun (WGS) entry which is preliminary data.</text>
</comment>
<dbReference type="Proteomes" id="UP000008837">
    <property type="component" value="Unassembled WGS sequence"/>
</dbReference>
<proteinExistence type="predicted"/>
<sequence>MIWSSATIESVEKMIEKMTDFATQRAMFERVWSRGTLVSKFDYFRKAGTTKDLSIVWDELNRWLAFEHKRTSQNDSPSFISRAWAQDRLDRSVRQRKQYYGKSDDPSLALPVLSGEENLYRETILRTTTKKLDSIYGSPLTEPFGPHNTVLLDDSIHKARCQPNNHLCIPEYDKQRASKYSNYLNTLQKV</sequence>
<dbReference type="InParanoid" id="A8QDI0"/>
<reference evidence="1 2" key="1">
    <citation type="journal article" date="2007" name="Proc. Natl. Acad. Sci. U.S.A.">
        <title>Dandruff-associated Malassezia genomes reveal convergent and divergent virulence traits shared with plant and human fungal pathogens.</title>
        <authorList>
            <person name="Xu J."/>
            <person name="Saunders C.W."/>
            <person name="Hu P."/>
            <person name="Grant R.A."/>
            <person name="Boekhout T."/>
            <person name="Kuramae E.E."/>
            <person name="Kronstad J.W."/>
            <person name="Deangelis Y.M."/>
            <person name="Reeder N.L."/>
            <person name="Johnstone K.R."/>
            <person name="Leland M."/>
            <person name="Fieno A.M."/>
            <person name="Begley W.M."/>
            <person name="Sun Y."/>
            <person name="Lacey M.P."/>
            <person name="Chaudhary T."/>
            <person name="Keough T."/>
            <person name="Chu L."/>
            <person name="Sears R."/>
            <person name="Yuan B."/>
            <person name="Dawson T.L.Jr."/>
        </authorList>
    </citation>
    <scope>NUCLEOTIDE SEQUENCE [LARGE SCALE GENOMIC DNA]</scope>
    <source>
        <strain evidence="2">ATCC MYA-4612 / CBS 7966</strain>
    </source>
</reference>
<evidence type="ECO:0008006" key="3">
    <source>
        <dbReference type="Google" id="ProtNLM"/>
    </source>
</evidence>
<dbReference type="STRING" id="425265.A8QDI0"/>
<organism evidence="1 2">
    <name type="scientific">Malassezia globosa (strain ATCC MYA-4612 / CBS 7966)</name>
    <name type="common">Dandruff-associated fungus</name>
    <dbReference type="NCBI Taxonomy" id="425265"/>
    <lineage>
        <taxon>Eukaryota</taxon>
        <taxon>Fungi</taxon>
        <taxon>Dikarya</taxon>
        <taxon>Basidiomycota</taxon>
        <taxon>Ustilaginomycotina</taxon>
        <taxon>Malasseziomycetes</taxon>
        <taxon>Malasseziales</taxon>
        <taxon>Malasseziaceae</taxon>
        <taxon>Malassezia</taxon>
    </lineage>
</organism>
<keyword evidence="2" id="KW-1185">Reference proteome</keyword>
<dbReference type="KEGG" id="mgl:MGL_4208"/>
<evidence type="ECO:0000313" key="1">
    <source>
        <dbReference type="EMBL" id="EDP41433.1"/>
    </source>
</evidence>
<accession>A8QDI0</accession>
<name>A8QDI0_MALGO</name>
<dbReference type="Gene3D" id="3.40.50.1000">
    <property type="entry name" value="HAD superfamily/HAD-like"/>
    <property type="match status" value="1"/>
</dbReference>
<protein>
    <recommendedName>
        <fullName evidence="3">FCP1 homology domain-containing protein</fullName>
    </recommendedName>
</protein>
<evidence type="ECO:0000313" key="2">
    <source>
        <dbReference type="Proteomes" id="UP000008837"/>
    </source>
</evidence>
<dbReference type="VEuPathDB" id="FungiDB:MGL_4208"/>
<dbReference type="RefSeq" id="XP_001728647.1">
    <property type="nucleotide sequence ID" value="XM_001728595.1"/>
</dbReference>
<dbReference type="EMBL" id="AAYY01000022">
    <property type="protein sequence ID" value="EDP41433.1"/>
    <property type="molecule type" value="Genomic_DNA"/>
</dbReference>
<gene>
    <name evidence="1" type="ORF">MGL_4208</name>
</gene>
<dbReference type="OrthoDB" id="1711508at2759"/>